<dbReference type="EMBL" id="LQYE01000032">
    <property type="protein sequence ID" value="OAT66247.1"/>
    <property type="molecule type" value="Genomic_DNA"/>
</dbReference>
<dbReference type="Pfam" id="PF00905">
    <property type="entry name" value="Transpeptidase"/>
    <property type="match status" value="1"/>
</dbReference>
<dbReference type="GO" id="GO:0008658">
    <property type="term" value="F:penicillin binding"/>
    <property type="evidence" value="ECO:0007669"/>
    <property type="project" value="InterPro"/>
</dbReference>
<organism evidence="4 5">
    <name type="scientific">Mycobacteroides immunogenum</name>
    <dbReference type="NCBI Taxonomy" id="83262"/>
    <lineage>
        <taxon>Bacteria</taxon>
        <taxon>Bacillati</taxon>
        <taxon>Actinomycetota</taxon>
        <taxon>Actinomycetes</taxon>
        <taxon>Mycobacteriales</taxon>
        <taxon>Mycobacteriaceae</taxon>
        <taxon>Mycobacteroides</taxon>
    </lineage>
</organism>
<dbReference type="PANTHER" id="PTHR30627">
    <property type="entry name" value="PEPTIDOGLYCAN D,D-TRANSPEPTIDASE"/>
    <property type="match status" value="1"/>
</dbReference>
<protein>
    <submittedName>
        <fullName evidence="4">Penicillin-binding protein</fullName>
    </submittedName>
</protein>
<dbReference type="RefSeq" id="WP_064633099.1">
    <property type="nucleotide sequence ID" value="NZ_LQYE01000032.1"/>
</dbReference>
<proteinExistence type="predicted"/>
<evidence type="ECO:0000313" key="5">
    <source>
        <dbReference type="Proteomes" id="UP000186919"/>
    </source>
</evidence>
<sequence>MFRRMRVLPLVGTALLVAGAVSCTPRPDGPGPVAEKFFEALAKGDTAAAAKLTDDPNGAKVGLDQAFSGLQAMSFRAAVNGSQYTLDTGSADATYTWQLPRKRVWSYNGRLEMLRTAGNWQVRWAPSDLHPKLGERQMLSLRTDPAKRATVNEAGGTTVLAPANLYRIAFDAAKAGTSLMSTATALADAIRPYDDTMNAASLAEQASAQTSPMDLITLRKDDWDKVSVALETRPGALRPGVVMTPIADLLPTDDAFAPDIVAQVKKAVLDELDGEAGWRVVSVNQNGVDTAVLNEVKPTPAPSKTISLDRAVQNAAQNAVNTRGQKAMIVVIKPSTGEILAVAQNAAANADGPLATTGMYPPGSTFKIITAGAALERGMATPDTMVGCPKRITIGDRSVPNYNEFDLGTVPMWRAFANSCNTTFAKLASEMPVDSLTVAASQFGIGPDYDVAGIPTISGNVPPTVNLTERTEDGFGQGKVLVTPFGMALAAATVANGKTPIPQLISGQITGITGERPAVTPIMVDGLRGMMRETVLSGSAKDINSEGDVHGKTGEAEFPGGSHAWFAGYRGDLAFATLIVGGGGSEAAVRATKVMFQSLPPDYLA</sequence>
<dbReference type="PROSITE" id="PS51257">
    <property type="entry name" value="PROKAR_LIPOPROTEIN"/>
    <property type="match status" value="1"/>
</dbReference>
<feature type="signal peptide" evidence="1">
    <location>
        <begin position="1"/>
        <end position="23"/>
    </location>
</feature>
<comment type="caution">
    <text evidence="4">The sequence shown here is derived from an EMBL/GenBank/DDBJ whole genome shotgun (WGS) entry which is preliminary data.</text>
</comment>
<dbReference type="Pfam" id="PF05223">
    <property type="entry name" value="MecA_N"/>
    <property type="match status" value="1"/>
</dbReference>
<evidence type="ECO:0000259" key="2">
    <source>
        <dbReference type="Pfam" id="PF00905"/>
    </source>
</evidence>
<dbReference type="GO" id="GO:0071972">
    <property type="term" value="F:peptidoglycan L,D-transpeptidase activity"/>
    <property type="evidence" value="ECO:0007669"/>
    <property type="project" value="TreeGrafter"/>
</dbReference>
<dbReference type="GO" id="GO:0046677">
    <property type="term" value="P:response to antibiotic"/>
    <property type="evidence" value="ECO:0007669"/>
    <property type="project" value="InterPro"/>
</dbReference>
<evidence type="ECO:0000256" key="1">
    <source>
        <dbReference type="SAM" id="SignalP"/>
    </source>
</evidence>
<dbReference type="GO" id="GO:0071555">
    <property type="term" value="P:cell wall organization"/>
    <property type="evidence" value="ECO:0007669"/>
    <property type="project" value="TreeGrafter"/>
</dbReference>
<dbReference type="SUPFAM" id="SSF56601">
    <property type="entry name" value="beta-lactamase/transpeptidase-like"/>
    <property type="match status" value="1"/>
</dbReference>
<evidence type="ECO:0000259" key="3">
    <source>
        <dbReference type="Pfam" id="PF05223"/>
    </source>
</evidence>
<gene>
    <name evidence="4" type="ORF">AWB85_15925</name>
</gene>
<feature type="domain" description="NTF2-like N-terminal transpeptidase" evidence="3">
    <location>
        <begin position="30"/>
        <end position="137"/>
    </location>
</feature>
<dbReference type="AlphaFoldDB" id="A0A179V3L0"/>
<dbReference type="PANTHER" id="PTHR30627:SF24">
    <property type="entry name" value="PENICILLIN-BINDING PROTEIN 4B"/>
    <property type="match status" value="1"/>
</dbReference>
<evidence type="ECO:0000313" key="4">
    <source>
        <dbReference type="EMBL" id="OAT66247.1"/>
    </source>
</evidence>
<dbReference type="InterPro" id="IPR050515">
    <property type="entry name" value="Beta-lactam/transpept"/>
</dbReference>
<dbReference type="Gene3D" id="3.40.710.10">
    <property type="entry name" value="DD-peptidase/beta-lactamase superfamily"/>
    <property type="match status" value="1"/>
</dbReference>
<dbReference type="InterPro" id="IPR001460">
    <property type="entry name" value="PCN-bd_Tpept"/>
</dbReference>
<feature type="chain" id="PRO_5008107701" evidence="1">
    <location>
        <begin position="24"/>
        <end position="605"/>
    </location>
</feature>
<dbReference type="GO" id="GO:0005886">
    <property type="term" value="C:plasma membrane"/>
    <property type="evidence" value="ECO:0007669"/>
    <property type="project" value="TreeGrafter"/>
</dbReference>
<dbReference type="Proteomes" id="UP000186919">
    <property type="component" value="Unassembled WGS sequence"/>
</dbReference>
<dbReference type="InterPro" id="IPR007887">
    <property type="entry name" value="MecA_N"/>
</dbReference>
<feature type="domain" description="Penicillin-binding protein transpeptidase" evidence="2">
    <location>
        <begin position="328"/>
        <end position="583"/>
    </location>
</feature>
<reference evidence="4 5" key="1">
    <citation type="submission" date="2016-01" db="EMBL/GenBank/DDBJ databases">
        <title>Mycobacterium immunogenum strain CD11_6 genome sequencing and assembly.</title>
        <authorList>
            <person name="Kaur G."/>
            <person name="Nair G.R."/>
            <person name="Mayilraj S."/>
        </authorList>
    </citation>
    <scope>NUCLEOTIDE SEQUENCE [LARGE SCALE GENOMIC DNA]</scope>
    <source>
        <strain evidence="4 5">CD11-6</strain>
    </source>
</reference>
<name>A0A179V3L0_9MYCO</name>
<accession>A0A179V3L0</accession>
<keyword evidence="1" id="KW-0732">Signal</keyword>
<dbReference type="InterPro" id="IPR012338">
    <property type="entry name" value="Beta-lactam/transpept-like"/>
</dbReference>